<accession>A0A087U5P4</accession>
<dbReference type="AlphaFoldDB" id="A0A087U5P4"/>
<reference evidence="9 10" key="1">
    <citation type="submission" date="2013-11" db="EMBL/GenBank/DDBJ databases">
        <title>Genome sequencing of Stegodyphus mimosarum.</title>
        <authorList>
            <person name="Bechsgaard J."/>
        </authorList>
    </citation>
    <scope>NUCLEOTIDE SEQUENCE [LARGE SCALE GENOMIC DNA]</scope>
</reference>
<dbReference type="Proteomes" id="UP000054359">
    <property type="component" value="Unassembled WGS sequence"/>
</dbReference>
<dbReference type="PANTHER" id="PTHR31040:SF1">
    <property type="entry name" value="NURIM"/>
    <property type="match status" value="1"/>
</dbReference>
<evidence type="ECO:0000256" key="5">
    <source>
        <dbReference type="ARBA" id="ARBA00023136"/>
    </source>
</evidence>
<dbReference type="OrthoDB" id="10050858at2759"/>
<keyword evidence="4 8" id="KW-1133">Transmembrane helix</keyword>
<dbReference type="EMBL" id="KK118309">
    <property type="protein sequence ID" value="KFM72683.1"/>
    <property type="molecule type" value="Genomic_DNA"/>
</dbReference>
<comment type="similarity">
    <text evidence="2">Belongs to the nurim family.</text>
</comment>
<evidence type="ECO:0000256" key="1">
    <source>
        <dbReference type="ARBA" id="ARBA00004473"/>
    </source>
</evidence>
<protein>
    <recommendedName>
        <fullName evidence="7">Nuclear envelope membrane protein</fullName>
    </recommendedName>
    <alternativeName>
        <fullName evidence="6">Nuclear rim protein</fullName>
    </alternativeName>
</protein>
<evidence type="ECO:0000256" key="7">
    <source>
        <dbReference type="ARBA" id="ARBA00032957"/>
    </source>
</evidence>
<comment type="subcellular location">
    <subcellularLocation>
        <location evidence="1">Nucleus inner membrane</location>
        <topology evidence="1">Multi-pass membrane protein</topology>
    </subcellularLocation>
</comment>
<evidence type="ECO:0000256" key="3">
    <source>
        <dbReference type="ARBA" id="ARBA00022692"/>
    </source>
</evidence>
<feature type="non-terminal residue" evidence="9">
    <location>
        <position position="137"/>
    </location>
</feature>
<evidence type="ECO:0000256" key="2">
    <source>
        <dbReference type="ARBA" id="ARBA00010631"/>
    </source>
</evidence>
<keyword evidence="3 8" id="KW-0812">Transmembrane</keyword>
<evidence type="ECO:0000256" key="8">
    <source>
        <dbReference type="SAM" id="Phobius"/>
    </source>
</evidence>
<evidence type="ECO:0000256" key="4">
    <source>
        <dbReference type="ARBA" id="ARBA00022989"/>
    </source>
</evidence>
<keyword evidence="5 8" id="KW-0472">Membrane</keyword>
<sequence length="137" mass="16526">MYLWQPIPDWTVWEIVTSKHVLLWWFFSIVHGIAWMAIYSGCFIMDVTELLGVKQVYHHLKGWPKPMNLKSEGLRRFYSHMRHPSFSALAVILFIHPVMHLDRLLLAYTCTIFMLLHFKVDEIDYTYQRRMLQRKAQ</sequence>
<dbReference type="GO" id="GO:0005637">
    <property type="term" value="C:nuclear inner membrane"/>
    <property type="evidence" value="ECO:0007669"/>
    <property type="project" value="UniProtKB-SubCell"/>
</dbReference>
<keyword evidence="10" id="KW-1185">Reference proteome</keyword>
<feature type="transmembrane region" description="Helical" evidence="8">
    <location>
        <begin position="22"/>
        <end position="45"/>
    </location>
</feature>
<evidence type="ECO:0000313" key="10">
    <source>
        <dbReference type="Proteomes" id="UP000054359"/>
    </source>
</evidence>
<feature type="transmembrane region" description="Helical" evidence="8">
    <location>
        <begin position="83"/>
        <end position="99"/>
    </location>
</feature>
<dbReference type="PANTHER" id="PTHR31040">
    <property type="entry name" value="NURIM"/>
    <property type="match status" value="1"/>
</dbReference>
<evidence type="ECO:0000313" key="9">
    <source>
        <dbReference type="EMBL" id="KFM72683.1"/>
    </source>
</evidence>
<evidence type="ECO:0000256" key="6">
    <source>
        <dbReference type="ARBA" id="ARBA00031700"/>
    </source>
</evidence>
<dbReference type="OMA" id="WAFTITH"/>
<dbReference type="InterPro" id="IPR033580">
    <property type="entry name" value="Nurim-like"/>
</dbReference>
<gene>
    <name evidence="9" type="ORF">X975_11514</name>
</gene>
<proteinExistence type="inferred from homology"/>
<name>A0A087U5P4_STEMI</name>
<organism evidence="9 10">
    <name type="scientific">Stegodyphus mimosarum</name>
    <name type="common">African social velvet spider</name>
    <dbReference type="NCBI Taxonomy" id="407821"/>
    <lineage>
        <taxon>Eukaryota</taxon>
        <taxon>Metazoa</taxon>
        <taxon>Ecdysozoa</taxon>
        <taxon>Arthropoda</taxon>
        <taxon>Chelicerata</taxon>
        <taxon>Arachnida</taxon>
        <taxon>Araneae</taxon>
        <taxon>Araneomorphae</taxon>
        <taxon>Entelegynae</taxon>
        <taxon>Eresoidea</taxon>
        <taxon>Eresidae</taxon>
        <taxon>Stegodyphus</taxon>
    </lineage>
</organism>